<organism evidence="1 2">
    <name type="scientific">Deinococcus humi</name>
    <dbReference type="NCBI Taxonomy" id="662880"/>
    <lineage>
        <taxon>Bacteria</taxon>
        <taxon>Thermotogati</taxon>
        <taxon>Deinococcota</taxon>
        <taxon>Deinococci</taxon>
        <taxon>Deinococcales</taxon>
        <taxon>Deinococcaceae</taxon>
        <taxon>Deinococcus</taxon>
    </lineage>
</organism>
<comment type="caution">
    <text evidence="1">The sequence shown here is derived from an EMBL/GenBank/DDBJ whole genome shotgun (WGS) entry which is preliminary data.</text>
</comment>
<reference evidence="1 2" key="1">
    <citation type="submission" date="2020-08" db="EMBL/GenBank/DDBJ databases">
        <title>Genomic Encyclopedia of Type Strains, Phase IV (KMG-IV): sequencing the most valuable type-strain genomes for metagenomic binning, comparative biology and taxonomic classification.</title>
        <authorList>
            <person name="Goeker M."/>
        </authorList>
    </citation>
    <scope>NUCLEOTIDE SEQUENCE [LARGE SCALE GENOMIC DNA]</scope>
    <source>
        <strain evidence="1 2">DSM 27939</strain>
    </source>
</reference>
<sequence>MGDLGPGDRCRYRGSNFLQLNGDKSQRTCSHPLDPEGRLKLALESEVTASLGVSARWPVDNTKIGRRQSTLEAQD</sequence>
<dbReference type="EMBL" id="JACHFL010000015">
    <property type="protein sequence ID" value="MBB5365070.1"/>
    <property type="molecule type" value="Genomic_DNA"/>
</dbReference>
<accession>A0A7W8NGS7</accession>
<dbReference type="AlphaFoldDB" id="A0A7W8NGS7"/>
<name>A0A7W8NGS7_9DEIO</name>
<proteinExistence type="predicted"/>
<protein>
    <submittedName>
        <fullName evidence="1">Uncharacterized protein</fullName>
    </submittedName>
</protein>
<dbReference type="Proteomes" id="UP000552709">
    <property type="component" value="Unassembled WGS sequence"/>
</dbReference>
<evidence type="ECO:0000313" key="2">
    <source>
        <dbReference type="Proteomes" id="UP000552709"/>
    </source>
</evidence>
<gene>
    <name evidence="1" type="ORF">HNQ08_004188</name>
</gene>
<keyword evidence="2" id="KW-1185">Reference proteome</keyword>
<evidence type="ECO:0000313" key="1">
    <source>
        <dbReference type="EMBL" id="MBB5365070.1"/>
    </source>
</evidence>